<dbReference type="EMBL" id="MCGE01000074">
    <property type="protein sequence ID" value="ORY96052.1"/>
    <property type="molecule type" value="Genomic_DNA"/>
</dbReference>
<evidence type="ECO:0000313" key="2">
    <source>
        <dbReference type="Proteomes" id="UP000193560"/>
    </source>
</evidence>
<proteinExistence type="predicted"/>
<reference evidence="1 2" key="1">
    <citation type="submission" date="2016-07" db="EMBL/GenBank/DDBJ databases">
        <title>Pervasive Adenine N6-methylation of Active Genes in Fungi.</title>
        <authorList>
            <consortium name="DOE Joint Genome Institute"/>
            <person name="Mondo S.J."/>
            <person name="Dannebaum R.O."/>
            <person name="Kuo R.C."/>
            <person name="Labutti K."/>
            <person name="Haridas S."/>
            <person name="Kuo A."/>
            <person name="Salamov A."/>
            <person name="Ahrendt S.R."/>
            <person name="Lipzen A."/>
            <person name="Sullivan W."/>
            <person name="Andreopoulos W.B."/>
            <person name="Clum A."/>
            <person name="Lindquist E."/>
            <person name="Daum C."/>
            <person name="Ramamoorthy G.K."/>
            <person name="Gryganskyi A."/>
            <person name="Culley D."/>
            <person name="Magnuson J.K."/>
            <person name="James T.Y."/>
            <person name="O'Malley M.A."/>
            <person name="Stajich J.E."/>
            <person name="Spatafora J.W."/>
            <person name="Visel A."/>
            <person name="Grigoriev I.V."/>
        </authorList>
    </citation>
    <scope>NUCLEOTIDE SEQUENCE [LARGE SCALE GENOMIC DNA]</scope>
    <source>
        <strain evidence="1 2">NRRL 1336</strain>
    </source>
</reference>
<protein>
    <recommendedName>
        <fullName evidence="3">F-box domain-containing protein</fullName>
    </recommendedName>
</protein>
<organism evidence="1 2">
    <name type="scientific">Absidia repens</name>
    <dbReference type="NCBI Taxonomy" id="90262"/>
    <lineage>
        <taxon>Eukaryota</taxon>
        <taxon>Fungi</taxon>
        <taxon>Fungi incertae sedis</taxon>
        <taxon>Mucoromycota</taxon>
        <taxon>Mucoromycotina</taxon>
        <taxon>Mucoromycetes</taxon>
        <taxon>Mucorales</taxon>
        <taxon>Cunninghamellaceae</taxon>
        <taxon>Absidia</taxon>
    </lineage>
</organism>
<comment type="caution">
    <text evidence="1">The sequence shown here is derived from an EMBL/GenBank/DDBJ whole genome shotgun (WGS) entry which is preliminary data.</text>
</comment>
<evidence type="ECO:0008006" key="3">
    <source>
        <dbReference type="Google" id="ProtNLM"/>
    </source>
</evidence>
<dbReference type="Proteomes" id="UP000193560">
    <property type="component" value="Unassembled WGS sequence"/>
</dbReference>
<dbReference type="AlphaFoldDB" id="A0A1X2HBC4"/>
<evidence type="ECO:0000313" key="1">
    <source>
        <dbReference type="EMBL" id="ORY96052.1"/>
    </source>
</evidence>
<sequence>MSSQALNAKKEKKKLMMVLKAKTTSTERPWSHSKSRLEIQPVGTMFIIPNYRNLPPDVLKRIAENVTNQRDLLRMYYYGQHGFYKAATPRLWKQPNVINKKMKELFLTCIFSMVFRMTSRYHHDHRHHPFPTVESYIYGKWRFFWHVLDRHVHHHINTVHTHTLTALDQRCNIKRIG</sequence>
<keyword evidence="2" id="KW-1185">Reference proteome</keyword>
<name>A0A1X2HBC4_9FUNG</name>
<gene>
    <name evidence="1" type="ORF">BCR42DRAFT_457611</name>
</gene>
<accession>A0A1X2HBC4</accession>